<dbReference type="GO" id="GO:0005737">
    <property type="term" value="C:cytoplasm"/>
    <property type="evidence" value="ECO:0000318"/>
    <property type="project" value="GO_Central"/>
</dbReference>
<dbReference type="InterPro" id="IPR003347">
    <property type="entry name" value="JmjC_dom"/>
</dbReference>
<dbReference type="GO" id="GO:0010030">
    <property type="term" value="P:positive regulation of seed germination"/>
    <property type="evidence" value="ECO:0007669"/>
    <property type="project" value="EnsemblPlants"/>
</dbReference>
<dbReference type="GO" id="GO:0010476">
    <property type="term" value="P:gibberellin mediated signaling pathway"/>
    <property type="evidence" value="ECO:0000318"/>
    <property type="project" value="GO_Central"/>
</dbReference>
<dbReference type="Gramene" id="ERN02655">
    <property type="protein sequence ID" value="ERN02655"/>
    <property type="gene ID" value="AMTR_s00085p00061230"/>
</dbReference>
<dbReference type="PANTHER" id="PTHR12480:SF6">
    <property type="entry name" value="2-OXOGLUTARATE AND IRON-DEPENDENT OXYGENASE JMJD4"/>
    <property type="match status" value="1"/>
</dbReference>
<dbReference type="EMBL" id="KI394487">
    <property type="protein sequence ID" value="ERN02655.1"/>
    <property type="molecule type" value="Genomic_DNA"/>
</dbReference>
<gene>
    <name evidence="3" type="ORF">AMTR_s00085p00061230</name>
</gene>
<sequence length="584" mass="67739">MALKIGGQVKRLNASELAYQEFVEKHLKLNEPVVITGLMHEWRSCKDWVWENGEPNLDFFSTHFGKSRVQVADCGQREFTDQKRIEMSVSEFISQWKGLSDESSCNINNVHDGTDRDLLYLKDWHFVKEYPEYVAYTTPLFFLDDWLNIYLDSYKMHGVPDENNDVQGINCSDYRFVYMGSKGTWTPLHADVFRSYSWSANVCGKKLWYLLSPSQSHLLLDRNMKYSVYDIFGDISEKQFPGFKKTIWLECTQSPNEVIFVPSGWYHQVKNLEDTISINHNWFNAYNLSWVWDLLVRDYIDTKQYIEDIRDISDDFEGLCQRNLAVNTGMNFLDFFIFIMRITLVNLTHMCSLAQKTRKLDRESLKRSKQTVFNLISIRRVAANMESAELFDRKNREKNSLENEWFLDFRKVSRHPWFLKLSMSLCRTNEMVDRFLKSSSDDCADCKSLDFSELGRGSGEPLDLDFLESALAIHALEYNFLEREIEADTLDHGSLERETGADTLRCSFKERESNDDTLVRSILERVSEADSLGSEPNCNGGNGQGHNYSIMGPGDLVRVIDCCLQWVGIVAKDCNMSLLSQVDC</sequence>
<dbReference type="SUPFAM" id="SSF51197">
    <property type="entry name" value="Clavaminate synthase-like"/>
    <property type="match status" value="1"/>
</dbReference>
<dbReference type="GO" id="GO:0033749">
    <property type="term" value="F:histone H4R3 demethylase activity"/>
    <property type="evidence" value="ECO:0007669"/>
    <property type="project" value="EnsemblPlants"/>
</dbReference>
<dbReference type="GO" id="GO:0045905">
    <property type="term" value="P:positive regulation of translational termination"/>
    <property type="evidence" value="ECO:0000318"/>
    <property type="project" value="GO_Central"/>
</dbReference>
<dbReference type="Gene3D" id="2.60.120.650">
    <property type="entry name" value="Cupin"/>
    <property type="match status" value="1"/>
</dbReference>
<dbReference type="AlphaFoldDB" id="W1P6Q2"/>
<dbReference type="GO" id="GO:0010099">
    <property type="term" value="P:regulation of photomorphogenesis"/>
    <property type="evidence" value="ECO:0007669"/>
    <property type="project" value="EnsemblPlants"/>
</dbReference>
<dbReference type="PANTHER" id="PTHR12480">
    <property type="entry name" value="ARGININE DEMETHYLASE AND LYSYL-HYDROXYLASE JMJD"/>
    <property type="match status" value="1"/>
</dbReference>
<evidence type="ECO:0000313" key="4">
    <source>
        <dbReference type="Proteomes" id="UP000017836"/>
    </source>
</evidence>
<dbReference type="GO" id="GO:0010114">
    <property type="term" value="P:response to red light"/>
    <property type="evidence" value="ECO:0007669"/>
    <property type="project" value="EnsemblPlants"/>
</dbReference>
<dbReference type="InterPro" id="IPR041667">
    <property type="entry name" value="Cupin_8"/>
</dbReference>
<comment type="similarity">
    <text evidence="1">Belongs to the JARID1 histone demethylase family.</text>
</comment>
<feature type="domain" description="JmjC" evidence="2">
    <location>
        <begin position="132"/>
        <end position="299"/>
    </location>
</feature>
<dbReference type="InterPro" id="IPR050910">
    <property type="entry name" value="JMJD6_ArgDemeth/LysHydrox"/>
</dbReference>
<protein>
    <recommendedName>
        <fullName evidence="2">JmjC domain-containing protein</fullName>
    </recommendedName>
</protein>
<dbReference type="STRING" id="13333.W1P6Q2"/>
<evidence type="ECO:0000313" key="3">
    <source>
        <dbReference type="EMBL" id="ERN02655.1"/>
    </source>
</evidence>
<dbReference type="GO" id="GO:0000987">
    <property type="term" value="F:cis-regulatory region sequence-specific DNA binding"/>
    <property type="evidence" value="ECO:0007669"/>
    <property type="project" value="EnsemblPlants"/>
</dbReference>
<proteinExistence type="inferred from homology"/>
<dbReference type="Pfam" id="PF13621">
    <property type="entry name" value="Cupin_8"/>
    <property type="match status" value="1"/>
</dbReference>
<evidence type="ECO:0000256" key="1">
    <source>
        <dbReference type="ARBA" id="ARBA00006801"/>
    </source>
</evidence>
<dbReference type="SMART" id="SM00558">
    <property type="entry name" value="JmjC"/>
    <property type="match status" value="1"/>
</dbReference>
<accession>W1P6Q2</accession>
<dbReference type="PROSITE" id="PS51184">
    <property type="entry name" value="JMJC"/>
    <property type="match status" value="1"/>
</dbReference>
<keyword evidence="4" id="KW-1185">Reference proteome</keyword>
<dbReference type="Proteomes" id="UP000017836">
    <property type="component" value="Unassembled WGS sequence"/>
</dbReference>
<evidence type="ECO:0000259" key="2">
    <source>
        <dbReference type="PROSITE" id="PS51184"/>
    </source>
</evidence>
<organism evidence="3 4">
    <name type="scientific">Amborella trichopoda</name>
    <dbReference type="NCBI Taxonomy" id="13333"/>
    <lineage>
        <taxon>Eukaryota</taxon>
        <taxon>Viridiplantae</taxon>
        <taxon>Streptophyta</taxon>
        <taxon>Embryophyta</taxon>
        <taxon>Tracheophyta</taxon>
        <taxon>Spermatophyta</taxon>
        <taxon>Magnoliopsida</taxon>
        <taxon>Amborellales</taxon>
        <taxon>Amborellaceae</taxon>
        <taxon>Amborella</taxon>
    </lineage>
</organism>
<dbReference type="OrthoDB" id="424465at2759"/>
<dbReference type="GO" id="GO:0040029">
    <property type="term" value="P:epigenetic regulation of gene expression"/>
    <property type="evidence" value="ECO:0007669"/>
    <property type="project" value="EnsemblPlants"/>
</dbReference>
<dbReference type="eggNOG" id="KOG2131">
    <property type="taxonomic scope" value="Eukaryota"/>
</dbReference>
<dbReference type="OMA" id="HNWFNGH"/>
<reference evidence="4" key="1">
    <citation type="journal article" date="2013" name="Science">
        <title>The Amborella genome and the evolution of flowering plants.</title>
        <authorList>
            <consortium name="Amborella Genome Project"/>
        </authorList>
    </citation>
    <scope>NUCLEOTIDE SEQUENCE [LARGE SCALE GENOMIC DNA]</scope>
</reference>
<dbReference type="GO" id="GO:0016706">
    <property type="term" value="F:2-oxoglutarate-dependent dioxygenase activity"/>
    <property type="evidence" value="ECO:0000318"/>
    <property type="project" value="GO_Central"/>
</dbReference>
<name>W1P6Q2_AMBTC</name>
<dbReference type="GO" id="GO:0033746">
    <property type="term" value="F:histone H3R2 demethylase activity"/>
    <property type="evidence" value="ECO:0007669"/>
    <property type="project" value="EnsemblPlants"/>
</dbReference>
<dbReference type="GO" id="GO:0005634">
    <property type="term" value="C:nucleus"/>
    <property type="evidence" value="ECO:0000318"/>
    <property type="project" value="GO_Central"/>
</dbReference>
<dbReference type="HOGENOM" id="CLU_016785_2_1_1"/>
<dbReference type="GO" id="GO:0043565">
    <property type="term" value="F:sequence-specific DNA binding"/>
    <property type="evidence" value="ECO:0000318"/>
    <property type="project" value="GO_Central"/>
</dbReference>